<dbReference type="STRING" id="13333.W1NZH5"/>
<dbReference type="Proteomes" id="UP000017836">
    <property type="component" value="Unassembled WGS sequence"/>
</dbReference>
<feature type="compositionally biased region" description="Acidic residues" evidence="2">
    <location>
        <begin position="149"/>
        <end position="162"/>
    </location>
</feature>
<name>W1NZH5_AMBTC</name>
<protein>
    <recommendedName>
        <fullName evidence="3">Remorin C-terminal domain-containing protein</fullName>
    </recommendedName>
</protein>
<dbReference type="Pfam" id="PF03763">
    <property type="entry name" value="Remorin_C"/>
    <property type="match status" value="1"/>
</dbReference>
<comment type="similarity">
    <text evidence="1">Belongs to the remorin family.</text>
</comment>
<sequence>MTVDRETGFEHLSPCQSSNEAHLHRRRRLLFSPSNIPKQAEERERNEVNVERESVVNMFCKRDEAEITTKKRDSTASCAAFRLGSSLMKNPPASTAPICSPQSSITRSSSSDELYYSQASTDFPCDDEARSKTESPASSMAEGMKPELCEEEEEEGSEEEEERREMVEILHQQILGKTVSMKRFEGEEAKQNLIWRCKSKMANFVFNFEEEEDADYDEMMMLRKSLERAHVRVWGPSTNFDNTPQQHHKKPVPAPAEDAHLLHNPHSLEVSSGYLASNDSICEASESTSARYNHNSKAENGTLDNTECGQMDIKLCAWKEYEIMKIFAKLNRKENKINDWECKKKTQARNRFNKVQMNLDIKRQKALEAMEKRTAKIEKRADVKRVRERSRSMRKTSRIEAVTGSIRTTGNIPWKLWLF</sequence>
<reference evidence="5" key="1">
    <citation type="journal article" date="2013" name="Science">
        <title>The Amborella genome and the evolution of flowering plants.</title>
        <authorList>
            <consortium name="Amborella Genome Project"/>
        </authorList>
    </citation>
    <scope>NUCLEOTIDE SEQUENCE [LARGE SCALE GENOMIC DNA]</scope>
</reference>
<evidence type="ECO:0000259" key="3">
    <source>
        <dbReference type="Pfam" id="PF03763"/>
    </source>
</evidence>
<organism evidence="4 5">
    <name type="scientific">Amborella trichopoda</name>
    <dbReference type="NCBI Taxonomy" id="13333"/>
    <lineage>
        <taxon>Eukaryota</taxon>
        <taxon>Viridiplantae</taxon>
        <taxon>Streptophyta</taxon>
        <taxon>Embryophyta</taxon>
        <taxon>Tracheophyta</taxon>
        <taxon>Spermatophyta</taxon>
        <taxon>Magnoliopsida</taxon>
        <taxon>Amborellales</taxon>
        <taxon>Amborellaceae</taxon>
        <taxon>Amborella</taxon>
    </lineage>
</organism>
<evidence type="ECO:0000256" key="1">
    <source>
        <dbReference type="ARBA" id="ARBA00005711"/>
    </source>
</evidence>
<evidence type="ECO:0000313" key="4">
    <source>
        <dbReference type="EMBL" id="ERN00754.1"/>
    </source>
</evidence>
<gene>
    <name evidence="4" type="ORF">AMTR_s00106p00131660</name>
</gene>
<accession>W1NZH5</accession>
<keyword evidence="5" id="KW-1185">Reference proteome</keyword>
<feature type="region of interest" description="Disordered" evidence="2">
    <location>
        <begin position="120"/>
        <end position="163"/>
    </location>
</feature>
<feature type="domain" description="Remorin C-terminal" evidence="3">
    <location>
        <begin position="312"/>
        <end position="415"/>
    </location>
</feature>
<dbReference type="InterPro" id="IPR005516">
    <property type="entry name" value="Remorin_C"/>
</dbReference>
<dbReference type="HOGENOM" id="CLU_656135_0_0_1"/>
<feature type="region of interest" description="Disordered" evidence="2">
    <location>
        <begin position="1"/>
        <end position="20"/>
    </location>
</feature>
<dbReference type="AlphaFoldDB" id="W1NZH5"/>
<proteinExistence type="inferred from homology"/>
<dbReference type="PANTHER" id="PTHR31471">
    <property type="entry name" value="OS02G0116800 PROTEIN"/>
    <property type="match status" value="1"/>
</dbReference>
<evidence type="ECO:0000256" key="2">
    <source>
        <dbReference type="SAM" id="MobiDB-lite"/>
    </source>
</evidence>
<dbReference type="Gramene" id="ERN00754">
    <property type="protein sequence ID" value="ERN00754"/>
    <property type="gene ID" value="AMTR_s00106p00131660"/>
</dbReference>
<dbReference type="OMA" id="INDWECK"/>
<dbReference type="eggNOG" id="ENOG502SD90">
    <property type="taxonomic scope" value="Eukaryota"/>
</dbReference>
<dbReference type="PANTHER" id="PTHR31471:SF87">
    <property type="entry name" value="REMORIN 4.2"/>
    <property type="match status" value="1"/>
</dbReference>
<evidence type="ECO:0000313" key="5">
    <source>
        <dbReference type="Proteomes" id="UP000017836"/>
    </source>
</evidence>
<dbReference type="EMBL" id="KI394815">
    <property type="protein sequence ID" value="ERN00754.1"/>
    <property type="molecule type" value="Genomic_DNA"/>
</dbReference>